<comment type="pathway">
    <text evidence="9">Cofactor biosynthesis; coenzyme A biosynthesis; CoA from (R)-pantothenate: step 4/5.</text>
</comment>
<feature type="binding site" evidence="9">
    <location>
        <position position="10"/>
    </location>
    <ligand>
        <name>substrate</name>
    </ligand>
</feature>
<evidence type="ECO:0000256" key="6">
    <source>
        <dbReference type="ARBA" id="ARBA00022842"/>
    </source>
</evidence>
<feature type="binding site" evidence="9">
    <location>
        <position position="105"/>
    </location>
    <ligand>
        <name>ATP</name>
        <dbReference type="ChEBI" id="CHEBI:30616"/>
    </ligand>
</feature>
<dbReference type="CDD" id="cd02163">
    <property type="entry name" value="PPAT"/>
    <property type="match status" value="1"/>
</dbReference>
<feature type="site" description="Transition state stabilizer" evidence="9">
    <location>
        <position position="18"/>
    </location>
</feature>
<keyword evidence="2 9" id="KW-0808">Transferase</keyword>
<dbReference type="EC" id="2.7.7.3" evidence="9"/>
<dbReference type="HAMAP" id="MF_00151">
    <property type="entry name" value="PPAT_bact"/>
    <property type="match status" value="1"/>
</dbReference>
<dbReference type="GO" id="GO:0005524">
    <property type="term" value="F:ATP binding"/>
    <property type="evidence" value="ECO:0007669"/>
    <property type="project" value="UniProtKB-KW"/>
</dbReference>
<comment type="subunit">
    <text evidence="9">Homohexamer.</text>
</comment>
<dbReference type="AlphaFoldDB" id="A0A317E5E3"/>
<dbReference type="UniPathway" id="UPA00241">
    <property type="reaction ID" value="UER00355"/>
</dbReference>
<comment type="cofactor">
    <cofactor evidence="9">
        <name>Mg(2+)</name>
        <dbReference type="ChEBI" id="CHEBI:18420"/>
    </cofactor>
</comment>
<dbReference type="NCBIfam" id="TIGR01510">
    <property type="entry name" value="coaD_prev_kdtB"/>
    <property type="match status" value="1"/>
</dbReference>
<keyword evidence="7 9" id="KW-0173">Coenzyme A biosynthesis</keyword>
<dbReference type="GO" id="GO:0004595">
    <property type="term" value="F:pantetheine-phosphate adenylyltransferase activity"/>
    <property type="evidence" value="ECO:0007669"/>
    <property type="project" value="UniProtKB-UniRule"/>
</dbReference>
<evidence type="ECO:0000256" key="7">
    <source>
        <dbReference type="ARBA" id="ARBA00022993"/>
    </source>
</evidence>
<keyword evidence="12" id="KW-1185">Reference proteome</keyword>
<organism evidence="11 12">
    <name type="scientific">Zavarzinia aquatilis</name>
    <dbReference type="NCBI Taxonomy" id="2211142"/>
    <lineage>
        <taxon>Bacteria</taxon>
        <taxon>Pseudomonadati</taxon>
        <taxon>Pseudomonadota</taxon>
        <taxon>Alphaproteobacteria</taxon>
        <taxon>Rhodospirillales</taxon>
        <taxon>Zavarziniaceae</taxon>
        <taxon>Zavarzinia</taxon>
    </lineage>
</organism>
<comment type="caution">
    <text evidence="11">The sequence shown here is derived from an EMBL/GenBank/DDBJ whole genome shotgun (WGS) entry which is preliminary data.</text>
</comment>
<evidence type="ECO:0000313" key="12">
    <source>
        <dbReference type="Proteomes" id="UP000245461"/>
    </source>
</evidence>
<feature type="binding site" evidence="9">
    <location>
        <begin position="10"/>
        <end position="11"/>
    </location>
    <ligand>
        <name>ATP</name>
        <dbReference type="ChEBI" id="CHEBI:30616"/>
    </ligand>
</feature>
<evidence type="ECO:0000256" key="5">
    <source>
        <dbReference type="ARBA" id="ARBA00022840"/>
    </source>
</evidence>
<keyword evidence="3 9" id="KW-0548">Nucleotidyltransferase</keyword>
<feature type="binding site" evidence="9">
    <location>
        <begin position="130"/>
        <end position="136"/>
    </location>
    <ligand>
        <name>ATP</name>
        <dbReference type="ChEBI" id="CHEBI:30616"/>
    </ligand>
</feature>
<dbReference type="RefSeq" id="WP_109906560.1">
    <property type="nucleotide sequence ID" value="NZ_QGLE01000007.1"/>
</dbReference>
<evidence type="ECO:0000256" key="4">
    <source>
        <dbReference type="ARBA" id="ARBA00022741"/>
    </source>
</evidence>
<feature type="binding site" evidence="9">
    <location>
        <position position="94"/>
    </location>
    <ligand>
        <name>substrate</name>
    </ligand>
</feature>
<comment type="function">
    <text evidence="9">Reversibly transfers an adenylyl group from ATP to 4'-phosphopantetheine, yielding dephospho-CoA (dPCoA) and pyrophosphate.</text>
</comment>
<accession>A0A317E5E3</accession>
<dbReference type="GO" id="GO:0015937">
    <property type="term" value="P:coenzyme A biosynthetic process"/>
    <property type="evidence" value="ECO:0007669"/>
    <property type="project" value="UniProtKB-UniRule"/>
</dbReference>
<comment type="subcellular location">
    <subcellularLocation>
        <location evidence="9">Cytoplasm</location>
    </subcellularLocation>
</comment>
<feature type="binding site" evidence="9">
    <location>
        <position position="18"/>
    </location>
    <ligand>
        <name>ATP</name>
        <dbReference type="ChEBI" id="CHEBI:30616"/>
    </ligand>
</feature>
<evidence type="ECO:0000259" key="10">
    <source>
        <dbReference type="Pfam" id="PF01467"/>
    </source>
</evidence>
<dbReference type="EMBL" id="QGLE01000007">
    <property type="protein sequence ID" value="PWR21396.1"/>
    <property type="molecule type" value="Genomic_DNA"/>
</dbReference>
<keyword evidence="4 9" id="KW-0547">Nucleotide-binding</keyword>
<dbReference type="Gene3D" id="3.40.50.620">
    <property type="entry name" value="HUPs"/>
    <property type="match status" value="1"/>
</dbReference>
<comment type="similarity">
    <text evidence="9">Belongs to the bacterial CoaD family.</text>
</comment>
<evidence type="ECO:0000313" key="11">
    <source>
        <dbReference type="EMBL" id="PWR21396.1"/>
    </source>
</evidence>
<proteinExistence type="inferred from homology"/>
<reference evidence="11 12" key="1">
    <citation type="submission" date="2018-05" db="EMBL/GenBank/DDBJ databases">
        <title>Zavarzinia sp. HR-AS.</title>
        <authorList>
            <person name="Lee Y."/>
            <person name="Jeon C.O."/>
        </authorList>
    </citation>
    <scope>NUCLEOTIDE SEQUENCE [LARGE SCALE GENOMIC DNA]</scope>
    <source>
        <strain evidence="11 12">HR-AS</strain>
    </source>
</reference>
<comment type="catalytic activity">
    <reaction evidence="8 9">
        <text>(R)-4'-phosphopantetheine + ATP + H(+) = 3'-dephospho-CoA + diphosphate</text>
        <dbReference type="Rhea" id="RHEA:19801"/>
        <dbReference type="ChEBI" id="CHEBI:15378"/>
        <dbReference type="ChEBI" id="CHEBI:30616"/>
        <dbReference type="ChEBI" id="CHEBI:33019"/>
        <dbReference type="ChEBI" id="CHEBI:57328"/>
        <dbReference type="ChEBI" id="CHEBI:61723"/>
        <dbReference type="EC" id="2.7.7.3"/>
    </reaction>
</comment>
<dbReference type="Pfam" id="PF01467">
    <property type="entry name" value="CTP_transf_like"/>
    <property type="match status" value="1"/>
</dbReference>
<evidence type="ECO:0000256" key="1">
    <source>
        <dbReference type="ARBA" id="ARBA00022490"/>
    </source>
</evidence>
<evidence type="ECO:0000256" key="8">
    <source>
        <dbReference type="ARBA" id="ARBA00029346"/>
    </source>
</evidence>
<dbReference type="GO" id="GO:0005737">
    <property type="term" value="C:cytoplasm"/>
    <property type="evidence" value="ECO:0007669"/>
    <property type="project" value="UniProtKB-SubCell"/>
</dbReference>
<evidence type="ECO:0000256" key="3">
    <source>
        <dbReference type="ARBA" id="ARBA00022695"/>
    </source>
</evidence>
<dbReference type="NCBIfam" id="TIGR00125">
    <property type="entry name" value="cyt_tran_rel"/>
    <property type="match status" value="1"/>
</dbReference>
<gene>
    <name evidence="9" type="primary">coaD</name>
    <name evidence="11" type="ORF">DKG74_13255</name>
</gene>
<keyword evidence="6 9" id="KW-0460">Magnesium</keyword>
<feature type="binding site" evidence="9">
    <location>
        <position position="80"/>
    </location>
    <ligand>
        <name>substrate</name>
    </ligand>
</feature>
<feature type="domain" description="Cytidyltransferase-like" evidence="10">
    <location>
        <begin position="6"/>
        <end position="139"/>
    </location>
</feature>
<sequence length="170" mass="18156">MSRIGVYPGTFDPPTLGHFDIIRRGAKLVDRLVIGIGINSGKSPMFDFDERLEMMGELVAGLAGEPGVGEIAVVPFKGLVVDFARAHGASVLLRGLRSGTDFDYEFQMTGMNATMAPEVETVFLMADLAHQAIASSLVKDVARLGGSYGAFVPAVVAERLRLKLESLKSA</sequence>
<dbReference type="OrthoDB" id="9806661at2"/>
<keyword evidence="1 9" id="KW-0963">Cytoplasm</keyword>
<evidence type="ECO:0000256" key="9">
    <source>
        <dbReference type="HAMAP-Rule" id="MF_00151"/>
    </source>
</evidence>
<dbReference type="PANTHER" id="PTHR21342:SF1">
    <property type="entry name" value="PHOSPHOPANTETHEINE ADENYLYLTRANSFERASE"/>
    <property type="match status" value="1"/>
</dbReference>
<protein>
    <recommendedName>
        <fullName evidence="9">Phosphopantetheine adenylyltransferase</fullName>
        <ecNumber evidence="9">2.7.7.3</ecNumber>
    </recommendedName>
    <alternativeName>
        <fullName evidence="9">Dephospho-CoA pyrophosphorylase</fullName>
    </alternativeName>
    <alternativeName>
        <fullName evidence="9">Pantetheine-phosphate adenylyltransferase</fullName>
        <shortName evidence="9">PPAT</shortName>
    </alternativeName>
</protein>
<dbReference type="InterPro" id="IPR014729">
    <property type="entry name" value="Rossmann-like_a/b/a_fold"/>
</dbReference>
<keyword evidence="5 9" id="KW-0067">ATP-binding</keyword>
<dbReference type="PANTHER" id="PTHR21342">
    <property type="entry name" value="PHOSPHOPANTETHEINE ADENYLYLTRANSFERASE"/>
    <property type="match status" value="1"/>
</dbReference>
<dbReference type="InterPro" id="IPR004821">
    <property type="entry name" value="Cyt_trans-like"/>
</dbReference>
<dbReference type="Proteomes" id="UP000245461">
    <property type="component" value="Unassembled WGS sequence"/>
</dbReference>
<dbReference type="InterPro" id="IPR001980">
    <property type="entry name" value="PPAT"/>
</dbReference>
<dbReference type="PRINTS" id="PR01020">
    <property type="entry name" value="LPSBIOSNTHSS"/>
</dbReference>
<dbReference type="SUPFAM" id="SSF52374">
    <property type="entry name" value="Nucleotidylyl transferase"/>
    <property type="match status" value="1"/>
</dbReference>
<name>A0A317E5E3_9PROT</name>
<feature type="binding site" evidence="9">
    <location>
        <begin position="95"/>
        <end position="97"/>
    </location>
    <ligand>
        <name>ATP</name>
        <dbReference type="ChEBI" id="CHEBI:30616"/>
    </ligand>
</feature>
<evidence type="ECO:0000256" key="2">
    <source>
        <dbReference type="ARBA" id="ARBA00022679"/>
    </source>
</evidence>
<feature type="binding site" evidence="9">
    <location>
        <position position="42"/>
    </location>
    <ligand>
        <name>substrate</name>
    </ligand>
</feature>